<comment type="caution">
    <text evidence="2">The sequence shown here is derived from an EMBL/GenBank/DDBJ whole genome shotgun (WGS) entry which is preliminary data.</text>
</comment>
<accession>A0ABV4CI17</accession>
<name>A0ABV4CI17_9PSEU</name>
<evidence type="ECO:0000256" key="1">
    <source>
        <dbReference type="SAM" id="Phobius"/>
    </source>
</evidence>
<proteinExistence type="predicted"/>
<sequence>MGRARGVLSRLVGAAVVVGLVGAVLLGEWQYALTGALVMALLAAVLGTPEPPDVLSAAGFTCLVAGSLGWVWLGDMRWAVLGALVLVATSAVGAVLERRGVSG</sequence>
<feature type="transmembrane region" description="Helical" evidence="1">
    <location>
        <begin position="7"/>
        <end position="25"/>
    </location>
</feature>
<evidence type="ECO:0000313" key="2">
    <source>
        <dbReference type="EMBL" id="MEY8040133.1"/>
    </source>
</evidence>
<keyword evidence="1" id="KW-0812">Transmembrane</keyword>
<dbReference type="EMBL" id="JBGEHV010000018">
    <property type="protein sequence ID" value="MEY8040133.1"/>
    <property type="molecule type" value="Genomic_DNA"/>
</dbReference>
<evidence type="ECO:0008006" key="4">
    <source>
        <dbReference type="Google" id="ProtNLM"/>
    </source>
</evidence>
<feature type="transmembrane region" description="Helical" evidence="1">
    <location>
        <begin position="31"/>
        <end position="47"/>
    </location>
</feature>
<organism evidence="2 3">
    <name type="scientific">Saccharopolyspora cebuensis</name>
    <dbReference type="NCBI Taxonomy" id="418759"/>
    <lineage>
        <taxon>Bacteria</taxon>
        <taxon>Bacillati</taxon>
        <taxon>Actinomycetota</taxon>
        <taxon>Actinomycetes</taxon>
        <taxon>Pseudonocardiales</taxon>
        <taxon>Pseudonocardiaceae</taxon>
        <taxon>Saccharopolyspora</taxon>
    </lineage>
</organism>
<keyword evidence="1" id="KW-0472">Membrane</keyword>
<feature type="transmembrane region" description="Helical" evidence="1">
    <location>
        <begin position="78"/>
        <end position="96"/>
    </location>
</feature>
<gene>
    <name evidence="2" type="ORF">AB8O55_12075</name>
</gene>
<protein>
    <recommendedName>
        <fullName evidence="4">SPW repeat-containing protein</fullName>
    </recommendedName>
</protein>
<dbReference type="RefSeq" id="WP_345364463.1">
    <property type="nucleotide sequence ID" value="NZ_BAABII010000012.1"/>
</dbReference>
<reference evidence="2 3" key="1">
    <citation type="submission" date="2024-08" db="EMBL/GenBank/DDBJ databases">
        <title>Genome mining of Saccharopolyspora cebuensis PGLac3 from Nigerian medicinal plant.</title>
        <authorList>
            <person name="Ezeobiora C.E."/>
            <person name="Igbokwe N.H."/>
            <person name="Amin D.H."/>
            <person name="Mendie U.E."/>
        </authorList>
    </citation>
    <scope>NUCLEOTIDE SEQUENCE [LARGE SCALE GENOMIC DNA]</scope>
    <source>
        <strain evidence="2 3">PGLac3</strain>
    </source>
</reference>
<keyword evidence="1" id="KW-1133">Transmembrane helix</keyword>
<feature type="transmembrane region" description="Helical" evidence="1">
    <location>
        <begin position="54"/>
        <end position="72"/>
    </location>
</feature>
<evidence type="ECO:0000313" key="3">
    <source>
        <dbReference type="Proteomes" id="UP001564626"/>
    </source>
</evidence>
<keyword evidence="3" id="KW-1185">Reference proteome</keyword>
<dbReference type="Proteomes" id="UP001564626">
    <property type="component" value="Unassembled WGS sequence"/>
</dbReference>